<dbReference type="Proteomes" id="UP000295773">
    <property type="component" value="Unassembled WGS sequence"/>
</dbReference>
<evidence type="ECO:0000256" key="2">
    <source>
        <dbReference type="ARBA" id="ARBA00023125"/>
    </source>
</evidence>
<dbReference type="InterPro" id="IPR001034">
    <property type="entry name" value="DeoR_HTH"/>
</dbReference>
<name>A0A4R3TCM4_9FIRM</name>
<dbReference type="InterPro" id="IPR036388">
    <property type="entry name" value="WH-like_DNA-bd_sf"/>
</dbReference>
<dbReference type="RefSeq" id="WP_008687049.1">
    <property type="nucleotide sequence ID" value="NZ_AP024510.1"/>
</dbReference>
<reference evidence="5 6" key="1">
    <citation type="submission" date="2019-03" db="EMBL/GenBank/DDBJ databases">
        <title>Genomic Encyclopedia of Type Strains, Phase IV (KMG-IV): sequencing the most valuable type-strain genomes for metagenomic binning, comparative biology and taxonomic classification.</title>
        <authorList>
            <person name="Goeker M."/>
        </authorList>
    </citation>
    <scope>NUCLEOTIDE SEQUENCE [LARGE SCALE GENOMIC DNA]</scope>
    <source>
        <strain evidence="5 6">DSM 29481</strain>
    </source>
</reference>
<dbReference type="InterPro" id="IPR011991">
    <property type="entry name" value="ArsR-like_HTH"/>
</dbReference>
<dbReference type="PANTHER" id="PTHR30363">
    <property type="entry name" value="HTH-TYPE TRANSCRIPTIONAL REGULATOR SRLR-RELATED"/>
    <property type="match status" value="1"/>
</dbReference>
<evidence type="ECO:0000259" key="4">
    <source>
        <dbReference type="PROSITE" id="PS51000"/>
    </source>
</evidence>
<dbReference type="SUPFAM" id="SSF100950">
    <property type="entry name" value="NagB/RpiA/CoA transferase-like"/>
    <property type="match status" value="1"/>
</dbReference>
<organism evidence="5 6">
    <name type="scientific">Longicatena caecimuris</name>
    <dbReference type="NCBI Taxonomy" id="1796635"/>
    <lineage>
        <taxon>Bacteria</taxon>
        <taxon>Bacillati</taxon>
        <taxon>Bacillota</taxon>
        <taxon>Erysipelotrichia</taxon>
        <taxon>Erysipelotrichales</taxon>
        <taxon>Erysipelotrichaceae</taxon>
        <taxon>Longicatena</taxon>
    </lineage>
</organism>
<gene>
    <name evidence="5" type="ORF">EDD61_11225</name>
</gene>
<dbReference type="Pfam" id="PF00455">
    <property type="entry name" value="DeoRC"/>
    <property type="match status" value="1"/>
</dbReference>
<dbReference type="PROSITE" id="PS00894">
    <property type="entry name" value="HTH_DEOR_1"/>
    <property type="match status" value="1"/>
</dbReference>
<comment type="caution">
    <text evidence="5">The sequence shown here is derived from an EMBL/GenBank/DDBJ whole genome shotgun (WGS) entry which is preliminary data.</text>
</comment>
<dbReference type="AlphaFoldDB" id="A0A4R3TCM4"/>
<sequence length="250" mass="27878">MSKNTDTRRDEIYRLILAEGSVRVNELAARMEVTTETIRKDLNAMEERGLIVKTHGGAEILNSYYQLPLDVKLNEHAYEKQLIAKAALSYIRDNSIIFLDPGSTTLYLSKYLRLKKGLTVVTNSLAIAEIISETQHDLIIAGGKLQKRGKSTIGTFATHIIDTIVFDTCFLGCDGFLNGPTTFSHEELEVKQHVLKRSETSILLCDSSKYQKHSTFTFAQCQEFDVMITDAISEKDAAVVKGIANIIVAE</sequence>
<keyword evidence="2" id="KW-0238">DNA-binding</keyword>
<dbReference type="Gene3D" id="3.40.50.1360">
    <property type="match status" value="1"/>
</dbReference>
<dbReference type="PRINTS" id="PR00037">
    <property type="entry name" value="HTHLACR"/>
</dbReference>
<dbReference type="SMART" id="SM01134">
    <property type="entry name" value="DeoRC"/>
    <property type="match status" value="1"/>
</dbReference>
<dbReference type="InterPro" id="IPR018356">
    <property type="entry name" value="Tscrpt_reg_HTH_DeoR_CS"/>
</dbReference>
<dbReference type="PROSITE" id="PS51000">
    <property type="entry name" value="HTH_DEOR_2"/>
    <property type="match status" value="1"/>
</dbReference>
<dbReference type="InterPro" id="IPR036390">
    <property type="entry name" value="WH_DNA-bd_sf"/>
</dbReference>
<evidence type="ECO:0000256" key="3">
    <source>
        <dbReference type="ARBA" id="ARBA00023163"/>
    </source>
</evidence>
<evidence type="ECO:0000313" key="6">
    <source>
        <dbReference type="Proteomes" id="UP000295773"/>
    </source>
</evidence>
<proteinExistence type="predicted"/>
<dbReference type="GO" id="GO:0003700">
    <property type="term" value="F:DNA-binding transcription factor activity"/>
    <property type="evidence" value="ECO:0007669"/>
    <property type="project" value="InterPro"/>
</dbReference>
<feature type="domain" description="HTH deoR-type" evidence="4">
    <location>
        <begin position="5"/>
        <end position="60"/>
    </location>
</feature>
<dbReference type="SUPFAM" id="SSF46785">
    <property type="entry name" value="Winged helix' DNA-binding domain"/>
    <property type="match status" value="1"/>
</dbReference>
<dbReference type="GeneID" id="73796495"/>
<accession>A0A4R3TCM4</accession>
<keyword evidence="6" id="KW-1185">Reference proteome</keyword>
<dbReference type="Pfam" id="PF08220">
    <property type="entry name" value="HTH_DeoR"/>
    <property type="match status" value="1"/>
</dbReference>
<keyword evidence="3" id="KW-0804">Transcription</keyword>
<dbReference type="GO" id="GO:0003677">
    <property type="term" value="F:DNA binding"/>
    <property type="evidence" value="ECO:0007669"/>
    <property type="project" value="UniProtKB-KW"/>
</dbReference>
<dbReference type="PANTHER" id="PTHR30363:SF44">
    <property type="entry name" value="AGA OPERON TRANSCRIPTIONAL REPRESSOR-RELATED"/>
    <property type="match status" value="1"/>
</dbReference>
<dbReference type="CDD" id="cd00090">
    <property type="entry name" value="HTH_ARSR"/>
    <property type="match status" value="1"/>
</dbReference>
<evidence type="ECO:0000256" key="1">
    <source>
        <dbReference type="ARBA" id="ARBA00023015"/>
    </source>
</evidence>
<dbReference type="SMART" id="SM00420">
    <property type="entry name" value="HTH_DEOR"/>
    <property type="match status" value="1"/>
</dbReference>
<dbReference type="Gene3D" id="1.10.10.10">
    <property type="entry name" value="Winged helix-like DNA-binding domain superfamily/Winged helix DNA-binding domain"/>
    <property type="match status" value="1"/>
</dbReference>
<evidence type="ECO:0000313" key="5">
    <source>
        <dbReference type="EMBL" id="TCU58999.1"/>
    </source>
</evidence>
<protein>
    <submittedName>
        <fullName evidence="5">DeoR family transcriptional regulator</fullName>
    </submittedName>
</protein>
<keyword evidence="1" id="KW-0805">Transcription regulation</keyword>
<dbReference type="InterPro" id="IPR014036">
    <property type="entry name" value="DeoR-like_C"/>
</dbReference>
<dbReference type="InterPro" id="IPR037171">
    <property type="entry name" value="NagB/RpiA_transferase-like"/>
</dbReference>
<dbReference type="InterPro" id="IPR050313">
    <property type="entry name" value="Carb_Metab_HTH_regulators"/>
</dbReference>
<dbReference type="EMBL" id="SMBP01000012">
    <property type="protein sequence ID" value="TCU58999.1"/>
    <property type="molecule type" value="Genomic_DNA"/>
</dbReference>